<dbReference type="CDD" id="cd00085">
    <property type="entry name" value="HNHc"/>
    <property type="match status" value="1"/>
</dbReference>
<dbReference type="GO" id="GO:0008270">
    <property type="term" value="F:zinc ion binding"/>
    <property type="evidence" value="ECO:0007669"/>
    <property type="project" value="InterPro"/>
</dbReference>
<comment type="caution">
    <text evidence="2">The sequence shown here is derived from an EMBL/GenBank/DDBJ whole genome shotgun (WGS) entry which is preliminary data.</text>
</comment>
<evidence type="ECO:0000313" key="2">
    <source>
        <dbReference type="EMBL" id="OOV05357.1"/>
    </source>
</evidence>
<sequence length="534" mass="60694">MSSLYLARLKPDERQALISKLHATQKGSCFICEQAIDLVIHKDTLDVDHVVPLNDRGKDDPVNFALTHASCNRSKQASNLEVARVLHRFKLLKEELEAENRSPNLGDLLKKAGGGNHALGFKLSANEITYSLSELGDNALRSVPVYKDELSGFSFFFANFPIQYLAHDDHINPRSIGPNISKLVEEFYKKRPQLHVPLAWMKSEGGKCAIQVFDGQHKAAAQIMLGVKALPVRVFIDPDPDTLITTNTNAGTTLKQVAFDKSVQRHLGSSLYQDRIQRFLKETGRPQDDLSFSERDLVTHFKGQSKEIKRYILDAVRNGVTSDPGNKLRDYIDFGGRGKESPLSYSTIEKTFYSFFVFQEVLETPINYRAEEGENPRIVECNQILRLMNLIAEVLYVDKFDSDVGTDKIESKLQKGEIPKLDHLRAFRMSKEEIIYNWLQLVGQVARTYFITLGKPDPKDRLFQMPFPDQVWDNIRKFLGNLVVMPLWVNIDLSETIFGGKQNNGFWKTVFETGRTPQGMEVLVKPINLIEMIK</sequence>
<dbReference type="OrthoDB" id="9793236at2"/>
<dbReference type="RefSeq" id="WP_078363135.1">
    <property type="nucleotide sequence ID" value="NZ_MTJN01000002.1"/>
</dbReference>
<dbReference type="SMART" id="SM00507">
    <property type="entry name" value="HNHc"/>
    <property type="match status" value="1"/>
</dbReference>
<reference evidence="2 3" key="1">
    <citation type="submission" date="2017-01" db="EMBL/GenBank/DDBJ databases">
        <title>Genome sequencing of Rhodoferax fermentans JCM 7819.</title>
        <authorList>
            <person name="Kim Y.J."/>
            <person name="Farh M.E.-A."/>
            <person name="Yang D.-C."/>
        </authorList>
    </citation>
    <scope>NUCLEOTIDE SEQUENCE [LARGE SCALE GENOMIC DNA]</scope>
    <source>
        <strain evidence="2 3">JCM 7819</strain>
    </source>
</reference>
<dbReference type="InterPro" id="IPR002711">
    <property type="entry name" value="HNH"/>
</dbReference>
<organism evidence="2 3">
    <name type="scientific">Rhodoferax fermentans</name>
    <dbReference type="NCBI Taxonomy" id="28066"/>
    <lineage>
        <taxon>Bacteria</taxon>
        <taxon>Pseudomonadati</taxon>
        <taxon>Pseudomonadota</taxon>
        <taxon>Betaproteobacteria</taxon>
        <taxon>Burkholderiales</taxon>
        <taxon>Comamonadaceae</taxon>
        <taxon>Rhodoferax</taxon>
    </lineage>
</organism>
<keyword evidence="3" id="KW-1185">Reference proteome</keyword>
<accession>A0A1T1AMV9</accession>
<name>A0A1T1AMV9_RHOFE</name>
<dbReference type="Pfam" id="PF01844">
    <property type="entry name" value="HNH"/>
    <property type="match status" value="1"/>
</dbReference>
<dbReference type="GO" id="GO:0004519">
    <property type="term" value="F:endonuclease activity"/>
    <property type="evidence" value="ECO:0007669"/>
    <property type="project" value="UniProtKB-KW"/>
</dbReference>
<dbReference type="Gene3D" id="1.10.30.50">
    <property type="match status" value="1"/>
</dbReference>
<keyword evidence="2" id="KW-0378">Hydrolase</keyword>
<evidence type="ECO:0000313" key="3">
    <source>
        <dbReference type="Proteomes" id="UP000190750"/>
    </source>
</evidence>
<dbReference type="InterPro" id="IPR003615">
    <property type="entry name" value="HNH_nuc"/>
</dbReference>
<dbReference type="GO" id="GO:0003676">
    <property type="term" value="F:nucleic acid binding"/>
    <property type="evidence" value="ECO:0007669"/>
    <property type="project" value="InterPro"/>
</dbReference>
<protein>
    <submittedName>
        <fullName evidence="2">HNH endonuclease</fullName>
    </submittedName>
</protein>
<gene>
    <name evidence="2" type="ORF">RF819_00305</name>
</gene>
<keyword evidence="2" id="KW-0255">Endonuclease</keyword>
<evidence type="ECO:0000259" key="1">
    <source>
        <dbReference type="SMART" id="SM00507"/>
    </source>
</evidence>
<dbReference type="Proteomes" id="UP000190750">
    <property type="component" value="Unassembled WGS sequence"/>
</dbReference>
<proteinExistence type="predicted"/>
<dbReference type="AlphaFoldDB" id="A0A1T1AMV9"/>
<keyword evidence="2" id="KW-0540">Nuclease</keyword>
<feature type="domain" description="HNH nuclease" evidence="1">
    <location>
        <begin position="17"/>
        <end position="73"/>
    </location>
</feature>
<dbReference type="EMBL" id="MTJN01000002">
    <property type="protein sequence ID" value="OOV05357.1"/>
    <property type="molecule type" value="Genomic_DNA"/>
</dbReference>